<dbReference type="Proteomes" id="UP000290649">
    <property type="component" value="Unassembled WGS sequence"/>
</dbReference>
<gene>
    <name evidence="1" type="ORF">DS745_22980</name>
</gene>
<dbReference type="EMBL" id="QOUX01000047">
    <property type="protein sequence ID" value="RXI96571.1"/>
    <property type="molecule type" value="Genomic_DNA"/>
</dbReference>
<protein>
    <recommendedName>
        <fullName evidence="3">DUF3888 domain-containing protein</fullName>
    </recommendedName>
</protein>
<evidence type="ECO:0000313" key="2">
    <source>
        <dbReference type="Proteomes" id="UP000290649"/>
    </source>
</evidence>
<dbReference type="RefSeq" id="WP_129080546.1">
    <property type="nucleotide sequence ID" value="NZ_QOUX01000047.1"/>
</dbReference>
<keyword evidence="2" id="KW-1185">Reference proteome</keyword>
<dbReference type="AlphaFoldDB" id="A0A4Q0VMJ9"/>
<reference evidence="1 2" key="1">
    <citation type="journal article" date="2019" name="Int. J. Syst. Evol. Microbiol.">
        <title>Anaerobacillus alkaliphilus sp. nov., a novel alkaliphilic and moderately halophilic bacterium.</title>
        <authorList>
            <person name="Borsodi A.K."/>
            <person name="Aszalos J.M."/>
            <person name="Bihari P."/>
            <person name="Nagy I."/>
            <person name="Schumann P."/>
            <person name="Sproer C."/>
            <person name="Kovacs A.L."/>
            <person name="Boka K."/>
            <person name="Dobosy P."/>
            <person name="Ovari M."/>
            <person name="Szili-Kovacs T."/>
            <person name="Toth E."/>
        </authorList>
    </citation>
    <scope>NUCLEOTIDE SEQUENCE [LARGE SCALE GENOMIC DNA]</scope>
    <source>
        <strain evidence="1 2">B16-10</strain>
    </source>
</reference>
<sequence>MRSYSIIITIILITGFTLPTNVNSKNMNEIDKNNFLLELIFPSIISSVFDEYGESVTGGYRNCRLIHFEKQSAATYLLEVEIDVVDHHGSVISHDHLTYKLLSIKISPYKNKEMNKVVEREFKGDKIELIKYQKRPKAS</sequence>
<comment type="caution">
    <text evidence="1">The sequence shown here is derived from an EMBL/GenBank/DDBJ whole genome shotgun (WGS) entry which is preliminary data.</text>
</comment>
<name>A0A4Q0VMJ9_9BACI</name>
<evidence type="ECO:0008006" key="3">
    <source>
        <dbReference type="Google" id="ProtNLM"/>
    </source>
</evidence>
<organism evidence="1 2">
    <name type="scientific">Anaerobacillus alkaliphilus</name>
    <dbReference type="NCBI Taxonomy" id="1548597"/>
    <lineage>
        <taxon>Bacteria</taxon>
        <taxon>Bacillati</taxon>
        <taxon>Bacillota</taxon>
        <taxon>Bacilli</taxon>
        <taxon>Bacillales</taxon>
        <taxon>Bacillaceae</taxon>
        <taxon>Anaerobacillus</taxon>
    </lineage>
</organism>
<proteinExistence type="predicted"/>
<evidence type="ECO:0000313" key="1">
    <source>
        <dbReference type="EMBL" id="RXI96571.1"/>
    </source>
</evidence>
<accession>A0A4Q0VMJ9</accession>